<keyword evidence="3" id="KW-0808">Transferase</keyword>
<comment type="catalytic activity">
    <reaction evidence="7">
        <text>L-threonyl-[protein] + ATP = O-phospho-L-threonyl-[protein] + ADP + H(+)</text>
        <dbReference type="Rhea" id="RHEA:46608"/>
        <dbReference type="Rhea" id="RHEA-COMP:11060"/>
        <dbReference type="Rhea" id="RHEA-COMP:11605"/>
        <dbReference type="ChEBI" id="CHEBI:15378"/>
        <dbReference type="ChEBI" id="CHEBI:30013"/>
        <dbReference type="ChEBI" id="CHEBI:30616"/>
        <dbReference type="ChEBI" id="CHEBI:61977"/>
        <dbReference type="ChEBI" id="CHEBI:456216"/>
        <dbReference type="EC" id="2.7.11.1"/>
    </reaction>
</comment>
<evidence type="ECO:0000256" key="5">
    <source>
        <dbReference type="ARBA" id="ARBA00022777"/>
    </source>
</evidence>
<feature type="binding site" evidence="9">
    <location>
        <position position="67"/>
    </location>
    <ligand>
        <name>ATP</name>
        <dbReference type="ChEBI" id="CHEBI:30616"/>
    </ligand>
</feature>
<dbReference type="InterPro" id="IPR008271">
    <property type="entry name" value="Ser/Thr_kinase_AS"/>
</dbReference>
<dbReference type="InterPro" id="IPR011009">
    <property type="entry name" value="Kinase-like_dom_sf"/>
</dbReference>
<dbReference type="PROSITE" id="PS00107">
    <property type="entry name" value="PROTEIN_KINASE_ATP"/>
    <property type="match status" value="1"/>
</dbReference>
<dbReference type="PROSITE" id="PS50011">
    <property type="entry name" value="PROTEIN_KINASE_DOM"/>
    <property type="match status" value="1"/>
</dbReference>
<dbReference type="OrthoDB" id="3638488at2759"/>
<dbReference type="PANTHER" id="PTHR24356">
    <property type="entry name" value="SERINE/THREONINE-PROTEIN KINASE"/>
    <property type="match status" value="1"/>
</dbReference>
<name>A0A8J5XWZ7_DIALT</name>
<dbReference type="PROSITE" id="PS00108">
    <property type="entry name" value="PROTEIN_KINASE_ST"/>
    <property type="match status" value="1"/>
</dbReference>
<keyword evidence="2" id="KW-0723">Serine/threonine-protein kinase</keyword>
<comment type="caution">
    <text evidence="11">The sequence shown here is derived from an EMBL/GenBank/DDBJ whole genome shotgun (WGS) entry which is preliminary data.</text>
</comment>
<dbReference type="Gene3D" id="3.30.200.20">
    <property type="entry name" value="Phosphorylase Kinase, domain 1"/>
    <property type="match status" value="1"/>
</dbReference>
<evidence type="ECO:0000313" key="11">
    <source>
        <dbReference type="EMBL" id="KAG8467914.1"/>
    </source>
</evidence>
<keyword evidence="12" id="KW-1185">Reference proteome</keyword>
<evidence type="ECO:0000313" key="12">
    <source>
        <dbReference type="Proteomes" id="UP000751190"/>
    </source>
</evidence>
<evidence type="ECO:0000259" key="10">
    <source>
        <dbReference type="PROSITE" id="PS50011"/>
    </source>
</evidence>
<evidence type="ECO:0000256" key="8">
    <source>
        <dbReference type="ARBA" id="ARBA00048679"/>
    </source>
</evidence>
<evidence type="ECO:0000256" key="9">
    <source>
        <dbReference type="PROSITE-ProRule" id="PRU10141"/>
    </source>
</evidence>
<feature type="domain" description="Protein kinase" evidence="10">
    <location>
        <begin position="38"/>
        <end position="394"/>
    </location>
</feature>
<proteinExistence type="predicted"/>
<keyword evidence="6 9" id="KW-0067">ATP-binding</keyword>
<evidence type="ECO:0000256" key="1">
    <source>
        <dbReference type="ARBA" id="ARBA00012513"/>
    </source>
</evidence>
<evidence type="ECO:0000256" key="7">
    <source>
        <dbReference type="ARBA" id="ARBA00047899"/>
    </source>
</evidence>
<dbReference type="GO" id="GO:0005524">
    <property type="term" value="F:ATP binding"/>
    <property type="evidence" value="ECO:0007669"/>
    <property type="project" value="UniProtKB-UniRule"/>
</dbReference>
<reference evidence="11" key="1">
    <citation type="submission" date="2021-05" db="EMBL/GenBank/DDBJ databases">
        <title>The genome of the haptophyte Pavlova lutheri (Diacronema luteri, Pavlovales) - a model for lipid biosynthesis in eukaryotic algae.</title>
        <authorList>
            <person name="Hulatt C.J."/>
            <person name="Posewitz M.C."/>
        </authorList>
    </citation>
    <scope>NUCLEOTIDE SEQUENCE</scope>
    <source>
        <strain evidence="11">NIVA-4/92</strain>
    </source>
</reference>
<evidence type="ECO:0000256" key="4">
    <source>
        <dbReference type="ARBA" id="ARBA00022741"/>
    </source>
</evidence>
<dbReference type="Gene3D" id="1.10.510.10">
    <property type="entry name" value="Transferase(Phosphotransferase) domain 1"/>
    <property type="match status" value="2"/>
</dbReference>
<dbReference type="PANTHER" id="PTHR24356:SF184">
    <property type="entry name" value="SERINE_THREONINE-PROTEIN KINASE TRICORNERED"/>
    <property type="match status" value="1"/>
</dbReference>
<dbReference type="Pfam" id="PF00069">
    <property type="entry name" value="Pkinase"/>
    <property type="match status" value="2"/>
</dbReference>
<keyword evidence="5" id="KW-0418">Kinase</keyword>
<evidence type="ECO:0000256" key="3">
    <source>
        <dbReference type="ARBA" id="ARBA00022679"/>
    </source>
</evidence>
<dbReference type="Proteomes" id="UP000751190">
    <property type="component" value="Unassembled WGS sequence"/>
</dbReference>
<gene>
    <name evidence="11" type="ORF">KFE25_006966</name>
</gene>
<dbReference type="GO" id="GO:0004674">
    <property type="term" value="F:protein serine/threonine kinase activity"/>
    <property type="evidence" value="ECO:0007669"/>
    <property type="project" value="UniProtKB-KW"/>
</dbReference>
<dbReference type="EMBL" id="JAGTXO010000005">
    <property type="protein sequence ID" value="KAG8467914.1"/>
    <property type="molecule type" value="Genomic_DNA"/>
</dbReference>
<comment type="catalytic activity">
    <reaction evidence="8">
        <text>L-seryl-[protein] + ATP = O-phospho-L-seryl-[protein] + ADP + H(+)</text>
        <dbReference type="Rhea" id="RHEA:17989"/>
        <dbReference type="Rhea" id="RHEA-COMP:9863"/>
        <dbReference type="Rhea" id="RHEA-COMP:11604"/>
        <dbReference type="ChEBI" id="CHEBI:15378"/>
        <dbReference type="ChEBI" id="CHEBI:29999"/>
        <dbReference type="ChEBI" id="CHEBI:30616"/>
        <dbReference type="ChEBI" id="CHEBI:83421"/>
        <dbReference type="ChEBI" id="CHEBI:456216"/>
        <dbReference type="EC" id="2.7.11.1"/>
    </reaction>
</comment>
<dbReference type="InterPro" id="IPR050236">
    <property type="entry name" value="Ser_Thr_kinase_AGC"/>
</dbReference>
<dbReference type="SMART" id="SM00220">
    <property type="entry name" value="S_TKc"/>
    <property type="match status" value="1"/>
</dbReference>
<dbReference type="GO" id="GO:0035556">
    <property type="term" value="P:intracellular signal transduction"/>
    <property type="evidence" value="ECO:0007669"/>
    <property type="project" value="TreeGrafter"/>
</dbReference>
<organism evidence="11 12">
    <name type="scientific">Diacronema lutheri</name>
    <name type="common">Unicellular marine alga</name>
    <name type="synonym">Monochrysis lutheri</name>
    <dbReference type="NCBI Taxonomy" id="2081491"/>
    <lineage>
        <taxon>Eukaryota</taxon>
        <taxon>Haptista</taxon>
        <taxon>Haptophyta</taxon>
        <taxon>Pavlovophyceae</taxon>
        <taxon>Pavlovales</taxon>
        <taxon>Pavlovaceae</taxon>
        <taxon>Diacronema</taxon>
    </lineage>
</organism>
<evidence type="ECO:0000256" key="6">
    <source>
        <dbReference type="ARBA" id="ARBA00022840"/>
    </source>
</evidence>
<dbReference type="SUPFAM" id="SSF56112">
    <property type="entry name" value="Protein kinase-like (PK-like)"/>
    <property type="match status" value="1"/>
</dbReference>
<dbReference type="InterPro" id="IPR000719">
    <property type="entry name" value="Prot_kinase_dom"/>
</dbReference>
<dbReference type="EC" id="2.7.11.1" evidence="1"/>
<dbReference type="InterPro" id="IPR017441">
    <property type="entry name" value="Protein_kinase_ATP_BS"/>
</dbReference>
<keyword evidence="4 9" id="KW-0547">Nucleotide-binding</keyword>
<protein>
    <recommendedName>
        <fullName evidence="1">non-specific serine/threonine protein kinase</fullName>
        <ecNumber evidence="1">2.7.11.1</ecNumber>
    </recommendedName>
</protein>
<evidence type="ECO:0000256" key="2">
    <source>
        <dbReference type="ARBA" id="ARBA00022527"/>
    </source>
</evidence>
<dbReference type="AlphaFoldDB" id="A0A8J5XWZ7"/>
<accession>A0A8J5XWZ7</accession>
<sequence>MLFSIFSARGKSFGVRRKPRRARLGAIAERDGMALDDYVLKGSLGRGVNGEVRLCQHRATGELFAVKCLLKSRLRAADEVARAYAERQALAEIAAIRDCAQWVPRLHECFQDASHLWLVQEYVPGGDVLTLLQRRGVLAEAEAFFYVSELVVAVGVVHALGFLHRDIKPDNLLIDAAGHLKLADFGLARLVRAEARAGVVPSLQAIGAAARVLPHDGRGAKLLTSTERASAKASRLRFARTPAAKGMFGRPLFRGSAQALKPGGYSKPAFEAAFAPTLSTLPAAMLPSAHRLVYSCVGTPDYVAPELLLGLGYGYECDWWSVGVVLFEMLCGYPPFSGPTPHETCDRIVMWWRTLHVPPALPLSLAAVQLIRRLLCGRDERLSRLSDVQAEPWFLLVGWDVLREQPAPFVPTPVDPNLLPRDAVDASAAAAMGEIDGEPPAPAARRFADWDLAVAKPLQLSQQPLASTSKPDGLATSPMHSRFFGRKLPFGALGRTARVQRGPTALHTPQFTERRILFRRPARLRAPDGVLAARIGADKGDGELCPTVADADVDVGMGVRFGLSPPWHRRAVLGSASTVLQPRFETTVTPLHMPMHTLAFANAQAYTEPDAAL</sequence>